<organism evidence="2 3">
    <name type="scientific">Glomus cerebriforme</name>
    <dbReference type="NCBI Taxonomy" id="658196"/>
    <lineage>
        <taxon>Eukaryota</taxon>
        <taxon>Fungi</taxon>
        <taxon>Fungi incertae sedis</taxon>
        <taxon>Mucoromycota</taxon>
        <taxon>Glomeromycotina</taxon>
        <taxon>Glomeromycetes</taxon>
        <taxon>Glomerales</taxon>
        <taxon>Glomeraceae</taxon>
        <taxon>Glomus</taxon>
    </lineage>
</organism>
<feature type="coiled-coil region" evidence="1">
    <location>
        <begin position="207"/>
        <end position="279"/>
    </location>
</feature>
<gene>
    <name evidence="2" type="ORF">C1645_818851</name>
</gene>
<dbReference type="PANTHER" id="PTHR37508">
    <property type="entry name" value="TRANSMEMBRANE PROTEIN"/>
    <property type="match status" value="1"/>
</dbReference>
<evidence type="ECO:0000256" key="1">
    <source>
        <dbReference type="SAM" id="Coils"/>
    </source>
</evidence>
<comment type="caution">
    <text evidence="2">The sequence shown here is derived from an EMBL/GenBank/DDBJ whole genome shotgun (WGS) entry which is preliminary data.</text>
</comment>
<dbReference type="OrthoDB" id="2349703at2759"/>
<sequence length="463" mass="53727">MNETQVEICTKKKHENLNETQVVICTNKEYEIFDILEIPDPKSQLIKSECSSSNDTNFENLTSNFSNLIDLIRLAENGAHRHCDIQIQIRDIGRIITRLAGDTTLAILAFERSSTEMAETWKLTIEYLHASFEEETLITLDGIEKIAKEMLDTSIRLKGDVNIASDKIKNISNAARKQKDKDVKNKEEIDAKKKELKIEESMWKKNEEIAQADIENLKLEINDKIEKIETTEKSINKFGIFNCIFPTSKTAKEIAENERKEKQRLIEEQRTQIAAYREANKKVREFSLRLLNCKDQLVLATDVVDSLNQAFSAINVIEGVIEAARIHWERTYMNLKKLSNQQFGELIRNYFKKDEKGKQDLFRSFVFKKNTIKTYVKCIAVSEICNRYKDQMEKNHNHLIKYLKENPSDEQSIAIVKYLAEKLNKNTEITDNRLSLEEKKLNEQEANLNDDIQANMELSLYAV</sequence>
<evidence type="ECO:0000313" key="2">
    <source>
        <dbReference type="EMBL" id="RIA93877.1"/>
    </source>
</evidence>
<accession>A0A397TC58</accession>
<name>A0A397TC58_9GLOM</name>
<dbReference type="PANTHER" id="PTHR37508:SF1">
    <property type="entry name" value="TRANSMEMBRANE PROTEIN"/>
    <property type="match status" value="1"/>
</dbReference>
<dbReference type="Proteomes" id="UP000265703">
    <property type="component" value="Unassembled WGS sequence"/>
</dbReference>
<keyword evidence="3" id="KW-1185">Reference proteome</keyword>
<proteinExistence type="predicted"/>
<dbReference type="AlphaFoldDB" id="A0A397TC58"/>
<reference evidence="2 3" key="1">
    <citation type="submission" date="2018-06" db="EMBL/GenBank/DDBJ databases">
        <title>Comparative genomics reveals the genomic features of Rhizophagus irregularis, R. cerebriforme, R. diaphanum and Gigaspora rosea, and their symbiotic lifestyle signature.</title>
        <authorList>
            <person name="Morin E."/>
            <person name="San Clemente H."/>
            <person name="Chen E.C.H."/>
            <person name="De La Providencia I."/>
            <person name="Hainaut M."/>
            <person name="Kuo A."/>
            <person name="Kohler A."/>
            <person name="Murat C."/>
            <person name="Tang N."/>
            <person name="Roy S."/>
            <person name="Loubradou J."/>
            <person name="Henrissat B."/>
            <person name="Grigoriev I.V."/>
            <person name="Corradi N."/>
            <person name="Roux C."/>
            <person name="Martin F.M."/>
        </authorList>
    </citation>
    <scope>NUCLEOTIDE SEQUENCE [LARGE SCALE GENOMIC DNA]</scope>
    <source>
        <strain evidence="2 3">DAOM 227022</strain>
    </source>
</reference>
<dbReference type="STRING" id="658196.A0A397TC58"/>
<keyword evidence="1" id="KW-0175">Coiled coil</keyword>
<dbReference type="EMBL" id="QKYT01000095">
    <property type="protein sequence ID" value="RIA93877.1"/>
    <property type="molecule type" value="Genomic_DNA"/>
</dbReference>
<evidence type="ECO:0000313" key="3">
    <source>
        <dbReference type="Proteomes" id="UP000265703"/>
    </source>
</evidence>
<protein>
    <submittedName>
        <fullName evidence="2">Uncharacterized protein</fullName>
    </submittedName>
</protein>